<feature type="chain" id="PRO_5035918731" description="DUF2268 domain-containing protein" evidence="1">
    <location>
        <begin position="21"/>
        <end position="330"/>
    </location>
</feature>
<protein>
    <recommendedName>
        <fullName evidence="4">DUF2268 domain-containing protein</fullName>
    </recommendedName>
</protein>
<dbReference type="EMBL" id="BOPV01000001">
    <property type="protein sequence ID" value="GIL38777.1"/>
    <property type="molecule type" value="Genomic_DNA"/>
</dbReference>
<evidence type="ECO:0000256" key="1">
    <source>
        <dbReference type="SAM" id="SignalP"/>
    </source>
</evidence>
<dbReference type="AlphaFoldDB" id="A0A8S8XBQ3"/>
<reference evidence="2" key="1">
    <citation type="submission" date="2021-02" db="EMBL/GenBank/DDBJ databases">
        <title>Genome sequence of Rhodospirillales sp. strain TMPK1 isolated from soil.</title>
        <authorList>
            <person name="Nakai R."/>
            <person name="Kusada H."/>
            <person name="Tamaki H."/>
        </authorList>
    </citation>
    <scope>NUCLEOTIDE SEQUENCE</scope>
    <source>
        <strain evidence="2">TMPK1</strain>
    </source>
</reference>
<evidence type="ECO:0000313" key="2">
    <source>
        <dbReference type="EMBL" id="GIL38777.1"/>
    </source>
</evidence>
<sequence>MNRLVYLALSALLLASPAHAACPVIDATQEFWSLARDARGASDTTQMAAFRAKVQAKYPGLHAPHVIDIENAELLERKAVQALNEARANNFAAMAVVRDIQNRLPGLVAKLEKRFPDFRCDFPIYLMVSLDQFDAVARNIDGVPSLVFGVDAIHTLDATPRLSVFLMHELFHRYHEQVSGFGDDSGPDQEIWRTLWAEGLATFVSAAFHLDHSLADALMLPRDLEQRSLPLVPKLAAEMRANADKLDPGLFSRYFEFGDKSAQDSGIPFRTGFYIGYRVASLANERCTIDMLIHWDATTVRQEVERDLTLLSGKDFAALAPPCSPQPQRR</sequence>
<accession>A0A8S8XBQ3</accession>
<feature type="signal peptide" evidence="1">
    <location>
        <begin position="1"/>
        <end position="20"/>
    </location>
</feature>
<keyword evidence="3" id="KW-1185">Reference proteome</keyword>
<dbReference type="RefSeq" id="WP_420241837.1">
    <property type="nucleotide sequence ID" value="NZ_BOPV01000001.1"/>
</dbReference>
<keyword evidence="1" id="KW-0732">Signal</keyword>
<name>A0A8S8XBQ3_9PROT</name>
<evidence type="ECO:0000313" key="3">
    <source>
        <dbReference type="Proteomes" id="UP000681075"/>
    </source>
</evidence>
<organism evidence="2 3">
    <name type="scientific">Roseiterribacter gracilis</name>
    <dbReference type="NCBI Taxonomy" id="2812848"/>
    <lineage>
        <taxon>Bacteria</taxon>
        <taxon>Pseudomonadati</taxon>
        <taxon>Pseudomonadota</taxon>
        <taxon>Alphaproteobacteria</taxon>
        <taxon>Rhodospirillales</taxon>
        <taxon>Roseiterribacteraceae</taxon>
        <taxon>Roseiterribacter</taxon>
    </lineage>
</organism>
<proteinExistence type="predicted"/>
<dbReference type="Proteomes" id="UP000681075">
    <property type="component" value="Unassembled WGS sequence"/>
</dbReference>
<evidence type="ECO:0008006" key="4">
    <source>
        <dbReference type="Google" id="ProtNLM"/>
    </source>
</evidence>
<gene>
    <name evidence="2" type="ORF">TMPK1_10140</name>
</gene>
<comment type="caution">
    <text evidence="2">The sequence shown here is derived from an EMBL/GenBank/DDBJ whole genome shotgun (WGS) entry which is preliminary data.</text>
</comment>